<dbReference type="Proteomes" id="UP001432322">
    <property type="component" value="Unassembled WGS sequence"/>
</dbReference>
<dbReference type="InterPro" id="IPR000884">
    <property type="entry name" value="TSP1_rpt"/>
</dbReference>
<dbReference type="AlphaFoldDB" id="A0AAV5W4M0"/>
<protein>
    <submittedName>
        <fullName evidence="2">Uncharacterized protein</fullName>
    </submittedName>
</protein>
<evidence type="ECO:0000256" key="1">
    <source>
        <dbReference type="SAM" id="MobiDB-lite"/>
    </source>
</evidence>
<organism evidence="2 3">
    <name type="scientific">Pristionchus fissidentatus</name>
    <dbReference type="NCBI Taxonomy" id="1538716"/>
    <lineage>
        <taxon>Eukaryota</taxon>
        <taxon>Metazoa</taxon>
        <taxon>Ecdysozoa</taxon>
        <taxon>Nematoda</taxon>
        <taxon>Chromadorea</taxon>
        <taxon>Rhabditida</taxon>
        <taxon>Rhabditina</taxon>
        <taxon>Diplogasteromorpha</taxon>
        <taxon>Diplogasteroidea</taxon>
        <taxon>Neodiplogasteridae</taxon>
        <taxon>Pristionchus</taxon>
    </lineage>
</organism>
<feature type="non-terminal residue" evidence="2">
    <location>
        <position position="1"/>
    </location>
</feature>
<dbReference type="PROSITE" id="PS50092">
    <property type="entry name" value="TSP1"/>
    <property type="match status" value="1"/>
</dbReference>
<feature type="non-terminal residue" evidence="2">
    <location>
        <position position="228"/>
    </location>
</feature>
<dbReference type="InterPro" id="IPR036383">
    <property type="entry name" value="TSP1_rpt_sf"/>
</dbReference>
<dbReference type="SUPFAM" id="SSF82895">
    <property type="entry name" value="TSP-1 type 1 repeat"/>
    <property type="match status" value="1"/>
</dbReference>
<sequence>TTSQLHRQLRGFVTPRPFVVEHPIYSSTWAAWSAWSFCASNIRIRVRACNTVRGFSCVGRNQETEPCSNSLYHRPPPKAQPASDYDVVDPYEDDRIEALKQLYPDENPADVLERRRPNPNFLRIGTTTAASAIAAATKPTLEVERQEEIEEKDKEKSEEAGQKPDVDFKKAKGTKTETQEVPLAAEIEGALEKLEVHRQTETRRQHASNYHRITPKEQYAHDGSMGTG</sequence>
<keyword evidence="3" id="KW-1185">Reference proteome</keyword>
<feature type="region of interest" description="Disordered" evidence="1">
    <location>
        <begin position="198"/>
        <end position="228"/>
    </location>
</feature>
<comment type="caution">
    <text evidence="2">The sequence shown here is derived from an EMBL/GenBank/DDBJ whole genome shotgun (WGS) entry which is preliminary data.</text>
</comment>
<evidence type="ECO:0000313" key="3">
    <source>
        <dbReference type="Proteomes" id="UP001432322"/>
    </source>
</evidence>
<feature type="compositionally biased region" description="Basic and acidic residues" evidence="1">
    <location>
        <begin position="141"/>
        <end position="178"/>
    </location>
</feature>
<dbReference type="EMBL" id="BTSY01000005">
    <property type="protein sequence ID" value="GMT26767.1"/>
    <property type="molecule type" value="Genomic_DNA"/>
</dbReference>
<gene>
    <name evidence="2" type="ORF">PFISCL1PPCAC_18064</name>
</gene>
<name>A0AAV5W4M0_9BILA</name>
<evidence type="ECO:0000313" key="2">
    <source>
        <dbReference type="EMBL" id="GMT26767.1"/>
    </source>
</evidence>
<accession>A0AAV5W4M0</accession>
<proteinExistence type="predicted"/>
<reference evidence="2" key="1">
    <citation type="submission" date="2023-10" db="EMBL/GenBank/DDBJ databases">
        <title>Genome assembly of Pristionchus species.</title>
        <authorList>
            <person name="Yoshida K."/>
            <person name="Sommer R.J."/>
        </authorList>
    </citation>
    <scope>NUCLEOTIDE SEQUENCE</scope>
    <source>
        <strain evidence="2">RS5133</strain>
    </source>
</reference>
<feature type="region of interest" description="Disordered" evidence="1">
    <location>
        <begin position="136"/>
        <end position="186"/>
    </location>
</feature>